<dbReference type="CDD" id="cd09645">
    <property type="entry name" value="Cas5_I-E"/>
    <property type="match status" value="1"/>
</dbReference>
<sequence length="233" mass="26824">MKTVTIKLTAPLQSYGNEANFDRRTSYDYPSKSAVIGLVAAALGYSRRDSRIKGLNQLAYAVRVDQPAKPMTDFQIVEWKRNRRKLTYRDYLQDAVFMVALGSEDDAFIDQIDWAIRHPHFQLALGRRANVPAGPIITSIWLEENPVQVLQNISWQASQFYMRKIKQATFVAELIADAWLLPDYPSSMVKDTVVSFDQRHRQYAFRPVAVERVSLDNPYFTAKDTEHDIISYL</sequence>
<dbReference type="AlphaFoldDB" id="G0M0J9"/>
<evidence type="ECO:0000256" key="1">
    <source>
        <dbReference type="ARBA" id="ARBA00023118"/>
    </source>
</evidence>
<keyword evidence="1" id="KW-0051">Antiviral defense</keyword>
<name>G0M0J9_LACPE</name>
<dbReference type="GO" id="GO:0003723">
    <property type="term" value="F:RNA binding"/>
    <property type="evidence" value="ECO:0007669"/>
    <property type="project" value="InterPro"/>
</dbReference>
<dbReference type="EMBL" id="FR874854">
    <property type="protein sequence ID" value="CCC15758.1"/>
    <property type="molecule type" value="Genomic_DNA"/>
</dbReference>
<dbReference type="GO" id="GO:0043571">
    <property type="term" value="P:maintenance of CRISPR repeat elements"/>
    <property type="evidence" value="ECO:0007669"/>
    <property type="project" value="InterPro"/>
</dbReference>
<proteinExistence type="predicted"/>
<dbReference type="NCBIfam" id="TIGR01868">
    <property type="entry name" value="casD_Cas5e"/>
    <property type="match status" value="1"/>
</dbReference>
<dbReference type="InterPro" id="IPR013422">
    <property type="entry name" value="CRISPR-assoc_prot_Cas5_N"/>
</dbReference>
<dbReference type="Pfam" id="PF09704">
    <property type="entry name" value="Cas_Cas5d"/>
    <property type="match status" value="1"/>
</dbReference>
<protein>
    <submittedName>
        <fullName evidence="2">CRISPR-associated protein, Cas5e family</fullName>
    </submittedName>
</protein>
<accession>G0M0J9</accession>
<evidence type="ECO:0000313" key="2">
    <source>
        <dbReference type="EMBL" id="CCC15758.1"/>
    </source>
</evidence>
<gene>
    <name evidence="2" type="ORF">LPENT_00454</name>
</gene>
<dbReference type="InterPro" id="IPR021124">
    <property type="entry name" value="CRISPR-assoc_prot_Cas5"/>
</dbReference>
<dbReference type="Gene3D" id="3.30.70.2660">
    <property type="match status" value="1"/>
</dbReference>
<dbReference type="GO" id="GO:0051607">
    <property type="term" value="P:defense response to virus"/>
    <property type="evidence" value="ECO:0007669"/>
    <property type="project" value="UniProtKB-KW"/>
</dbReference>
<dbReference type="NCBIfam" id="TIGR02593">
    <property type="entry name" value="CRISPR_cas5"/>
    <property type="match status" value="1"/>
</dbReference>
<dbReference type="InterPro" id="IPR010147">
    <property type="entry name" value="CRISPR-assoc_prot_CasD"/>
</dbReference>
<reference evidence="2" key="1">
    <citation type="journal article" date="2011" name="J. Bacteriol.">
        <title>Genome Sequence of Lactobacillus pentosus IG1, a Strain Isolated from Spanish-Style Green Olive Fermentations.</title>
        <authorList>
            <person name="Maldonado-Barragan A."/>
            <person name="Caballero-Guerrero B."/>
            <person name="Lucena-Padros H."/>
            <person name="Ruiz-Barba J.L."/>
        </authorList>
    </citation>
    <scope>NUCLEOTIDE SEQUENCE</scope>
    <source>
        <strain evidence="2">IG1</strain>
    </source>
</reference>
<organism evidence="2">
    <name type="scientific">Lactiplantibacillus pentosus IG1</name>
    <dbReference type="NCBI Taxonomy" id="1042160"/>
    <lineage>
        <taxon>Bacteria</taxon>
        <taxon>Bacillati</taxon>
        <taxon>Bacillota</taxon>
        <taxon>Bacilli</taxon>
        <taxon>Lactobacillales</taxon>
        <taxon>Lactobacillaceae</taxon>
        <taxon>Lactiplantibacillus</taxon>
    </lineage>
</organism>